<organism evidence="2">
    <name type="scientific">Brachypodium distachyon</name>
    <name type="common">Purple false brome</name>
    <name type="synonym">Trachynia distachya</name>
    <dbReference type="NCBI Taxonomy" id="15368"/>
    <lineage>
        <taxon>Eukaryota</taxon>
        <taxon>Viridiplantae</taxon>
        <taxon>Streptophyta</taxon>
        <taxon>Embryophyta</taxon>
        <taxon>Tracheophyta</taxon>
        <taxon>Spermatophyta</taxon>
        <taxon>Magnoliopsida</taxon>
        <taxon>Liliopsida</taxon>
        <taxon>Poales</taxon>
        <taxon>Poaceae</taxon>
        <taxon>BOP clade</taxon>
        <taxon>Pooideae</taxon>
        <taxon>Stipodae</taxon>
        <taxon>Brachypodieae</taxon>
        <taxon>Brachypodium</taxon>
    </lineage>
</organism>
<evidence type="ECO:0000256" key="1">
    <source>
        <dbReference type="SAM" id="MobiDB-lite"/>
    </source>
</evidence>
<dbReference type="AlphaFoldDB" id="A0A0Q3G8M9"/>
<dbReference type="EMBL" id="CM000881">
    <property type="protein sequence ID" value="KQK07719.1"/>
    <property type="molecule type" value="Genomic_DNA"/>
</dbReference>
<feature type="region of interest" description="Disordered" evidence="1">
    <location>
        <begin position="111"/>
        <end position="133"/>
    </location>
</feature>
<dbReference type="EnsemblPlants" id="KQK07719">
    <property type="protein sequence ID" value="KQK07719"/>
    <property type="gene ID" value="BRADI_2g37252v3"/>
</dbReference>
<keyword evidence="4" id="KW-1185">Reference proteome</keyword>
<reference evidence="2 3" key="1">
    <citation type="journal article" date="2010" name="Nature">
        <title>Genome sequencing and analysis of the model grass Brachypodium distachyon.</title>
        <authorList>
            <consortium name="International Brachypodium Initiative"/>
        </authorList>
    </citation>
    <scope>NUCLEOTIDE SEQUENCE [LARGE SCALE GENOMIC DNA]</scope>
    <source>
        <strain evidence="2 3">Bd21</strain>
    </source>
</reference>
<evidence type="ECO:0000313" key="4">
    <source>
        <dbReference type="Proteomes" id="UP000008810"/>
    </source>
</evidence>
<evidence type="ECO:0000313" key="2">
    <source>
        <dbReference type="EMBL" id="KQK07719.1"/>
    </source>
</evidence>
<reference evidence="3" key="3">
    <citation type="submission" date="2018-08" db="UniProtKB">
        <authorList>
            <consortium name="EnsemblPlants"/>
        </authorList>
    </citation>
    <scope>IDENTIFICATION</scope>
    <source>
        <strain evidence="3">cv. Bd21</strain>
    </source>
</reference>
<protein>
    <submittedName>
        <fullName evidence="2 3">Uncharacterized protein</fullName>
    </submittedName>
</protein>
<proteinExistence type="predicted"/>
<reference evidence="2" key="2">
    <citation type="submission" date="2017-06" db="EMBL/GenBank/DDBJ databases">
        <title>WGS assembly of Brachypodium distachyon.</title>
        <authorList>
            <consortium name="The International Brachypodium Initiative"/>
            <person name="Lucas S."/>
            <person name="Harmon-Smith M."/>
            <person name="Lail K."/>
            <person name="Tice H."/>
            <person name="Grimwood J."/>
            <person name="Bruce D."/>
            <person name="Barry K."/>
            <person name="Shu S."/>
            <person name="Lindquist E."/>
            <person name="Wang M."/>
            <person name="Pitluck S."/>
            <person name="Vogel J.P."/>
            <person name="Garvin D.F."/>
            <person name="Mockler T.C."/>
            <person name="Schmutz J."/>
            <person name="Rokhsar D."/>
            <person name="Bevan M.W."/>
        </authorList>
    </citation>
    <scope>NUCLEOTIDE SEQUENCE</scope>
    <source>
        <strain evidence="2">Bd21</strain>
    </source>
</reference>
<dbReference type="Proteomes" id="UP000008810">
    <property type="component" value="Chromosome 2"/>
</dbReference>
<dbReference type="InParanoid" id="A0A0Q3G8M9"/>
<gene>
    <name evidence="2" type="ORF">BRADI_2g37252v3</name>
</gene>
<name>A0A0Q3G8M9_BRADI</name>
<evidence type="ECO:0000313" key="3">
    <source>
        <dbReference type="EnsemblPlants" id="KQK07719"/>
    </source>
</evidence>
<sequence>MNHKHGKALFIFVTLPPKQFQHLDSMLQGPLPTCIILKDPNIELGIIVIIYLPSMQKSLRLPNGNNLRCAHHVLWPIDFPPFLPLRVDSDYRSIMGAQMHDAIQEDTLRTTKKDSLPPPLIRQSSPSPSLGGVDRDLSEFAERVRQGRKYHESGRGGRLETQEEILITIVEHKDVRLLLVRQHYERQHPPLLGCRVAHDVVVLVLVPLRVRFPASQEEDAAAALLDL</sequence>
<dbReference type="Gramene" id="KQK07719">
    <property type="protein sequence ID" value="KQK07719"/>
    <property type="gene ID" value="BRADI_2g37252v3"/>
</dbReference>
<accession>A0A0Q3G8M9</accession>